<reference evidence="3 4" key="1">
    <citation type="submission" date="2016-07" db="EMBL/GenBank/DDBJ databases">
        <title>Pervasive Adenine N6-methylation of Active Genes in Fungi.</title>
        <authorList>
            <consortium name="DOE Joint Genome Institute"/>
            <person name="Mondo S.J."/>
            <person name="Dannebaum R.O."/>
            <person name="Kuo R.C."/>
            <person name="Labutti K."/>
            <person name="Haridas S."/>
            <person name="Kuo A."/>
            <person name="Salamov A."/>
            <person name="Ahrendt S.R."/>
            <person name="Lipzen A."/>
            <person name="Sullivan W."/>
            <person name="Andreopoulos W.B."/>
            <person name="Clum A."/>
            <person name="Lindquist E."/>
            <person name="Daum C."/>
            <person name="Ramamoorthy G.K."/>
            <person name="Gryganskyi A."/>
            <person name="Culley D."/>
            <person name="Magnuson J.K."/>
            <person name="James T.Y."/>
            <person name="O'Malley M.A."/>
            <person name="Stajich J.E."/>
            <person name="Spatafora J.W."/>
            <person name="Visel A."/>
            <person name="Grigoriev I.V."/>
        </authorList>
    </citation>
    <scope>NUCLEOTIDE SEQUENCE [LARGE SCALE GENOMIC DNA]</scope>
    <source>
        <strain evidence="3 4">CBS 115471</strain>
    </source>
</reference>
<proteinExistence type="predicted"/>
<evidence type="ECO:0000256" key="1">
    <source>
        <dbReference type="SAM" id="SignalP"/>
    </source>
</evidence>
<dbReference type="EMBL" id="MCFA01000137">
    <property type="protein sequence ID" value="ORY04278.1"/>
    <property type="molecule type" value="Genomic_DNA"/>
</dbReference>
<comment type="caution">
    <text evidence="3">The sequence shown here is derived from an EMBL/GenBank/DDBJ whole genome shotgun (WGS) entry which is preliminary data.</text>
</comment>
<dbReference type="OrthoDB" id="3904217at2759"/>
<accession>A0A1Y1Z1V6</accession>
<keyword evidence="4" id="KW-1185">Reference proteome</keyword>
<protein>
    <recommendedName>
        <fullName evidence="2">Lipocalin-like domain-containing protein</fullName>
    </recommendedName>
</protein>
<keyword evidence="1" id="KW-0732">Signal</keyword>
<feature type="signal peptide" evidence="1">
    <location>
        <begin position="1"/>
        <end position="23"/>
    </location>
</feature>
<name>A0A1Y1Z1V6_9PLEO</name>
<dbReference type="AlphaFoldDB" id="A0A1Y1Z1V6"/>
<evidence type="ECO:0000259" key="2">
    <source>
        <dbReference type="Pfam" id="PF13924"/>
    </source>
</evidence>
<dbReference type="InterPro" id="IPR024311">
    <property type="entry name" value="Lipocalin-like"/>
</dbReference>
<dbReference type="Proteomes" id="UP000193144">
    <property type="component" value="Unassembled WGS sequence"/>
</dbReference>
<dbReference type="Pfam" id="PF13924">
    <property type="entry name" value="Lipocalin_5"/>
    <property type="match status" value="1"/>
</dbReference>
<evidence type="ECO:0000313" key="3">
    <source>
        <dbReference type="EMBL" id="ORY04278.1"/>
    </source>
</evidence>
<feature type="chain" id="PRO_5012011016" description="Lipocalin-like domain-containing protein" evidence="1">
    <location>
        <begin position="24"/>
        <end position="152"/>
    </location>
</feature>
<feature type="domain" description="Lipocalin-like" evidence="2">
    <location>
        <begin position="13"/>
        <end position="150"/>
    </location>
</feature>
<gene>
    <name evidence="3" type="ORF">BCR34DRAFT_604924</name>
</gene>
<sequence>MVPPQHLVKLLAGAWTLINQTNGADPTYPNVGRLFYTTSGQVSAHVVPTNPSWRPQSPIYGEPDSSTDAEWAIIGKRNLAYSGVFDMVVLDESEYDDGIVTHHLDIANVPSLVGKRYVRNFTIMEEGKVLRLRVKLTGQNNGTGLIFWRRLE</sequence>
<organism evidence="3 4">
    <name type="scientific">Clohesyomyces aquaticus</name>
    <dbReference type="NCBI Taxonomy" id="1231657"/>
    <lineage>
        <taxon>Eukaryota</taxon>
        <taxon>Fungi</taxon>
        <taxon>Dikarya</taxon>
        <taxon>Ascomycota</taxon>
        <taxon>Pezizomycotina</taxon>
        <taxon>Dothideomycetes</taxon>
        <taxon>Pleosporomycetidae</taxon>
        <taxon>Pleosporales</taxon>
        <taxon>Lindgomycetaceae</taxon>
        <taxon>Clohesyomyces</taxon>
    </lineage>
</organism>
<evidence type="ECO:0000313" key="4">
    <source>
        <dbReference type="Proteomes" id="UP000193144"/>
    </source>
</evidence>